<reference evidence="8 9" key="1">
    <citation type="submission" date="2017-10" db="EMBL/GenBank/DDBJ databases">
        <title>Draft genome of two endophytic bacteria isolated from 'guarana' Paullinia cupana (Mart.) Ducke.</title>
        <authorList>
            <person name="Siqueira K.A."/>
            <person name="Liotti R.G."/>
            <person name="Mendes T.A."/>
            <person name="Soares M.A."/>
        </authorList>
    </citation>
    <scope>NUCLEOTIDE SEQUENCE [LARGE SCALE GENOMIC DNA]</scope>
    <source>
        <strain evidence="8 9">342</strain>
    </source>
</reference>
<evidence type="ECO:0000256" key="1">
    <source>
        <dbReference type="ARBA" id="ARBA00004651"/>
    </source>
</evidence>
<dbReference type="OrthoDB" id="280866at2"/>
<feature type="transmembrane region" description="Helical" evidence="7">
    <location>
        <begin position="117"/>
        <end position="137"/>
    </location>
</feature>
<dbReference type="PANTHER" id="PTHR33452">
    <property type="entry name" value="OXIDOREDUCTASE CATD-RELATED"/>
    <property type="match status" value="1"/>
</dbReference>
<keyword evidence="4 7" id="KW-0812">Transmembrane</keyword>
<accession>A0A2S9IF89</accession>
<dbReference type="RefSeq" id="WP_105591898.1">
    <property type="nucleotide sequence ID" value="NZ_PDET01000003.1"/>
</dbReference>
<dbReference type="EMBL" id="PDET01000003">
    <property type="protein sequence ID" value="PRD16455.1"/>
    <property type="molecule type" value="Genomic_DNA"/>
</dbReference>
<feature type="transmembrane region" description="Helical" evidence="7">
    <location>
        <begin position="72"/>
        <end position="97"/>
    </location>
</feature>
<name>A0A2S9IF89_9GAMM</name>
<comment type="caution">
    <text evidence="8">The sequence shown here is derived from an EMBL/GenBank/DDBJ whole genome shotgun (WGS) entry which is preliminary data.</text>
</comment>
<dbReference type="PANTHER" id="PTHR33452:SF1">
    <property type="entry name" value="INNER MEMBRANE PROTEIN YPHA-RELATED"/>
    <property type="match status" value="1"/>
</dbReference>
<dbReference type="Pfam" id="PF07681">
    <property type="entry name" value="DoxX"/>
    <property type="match status" value="1"/>
</dbReference>
<evidence type="ECO:0000256" key="5">
    <source>
        <dbReference type="ARBA" id="ARBA00022989"/>
    </source>
</evidence>
<organism evidence="8 9">
    <name type="scientific">Pantoea coffeiphila</name>
    <dbReference type="NCBI Taxonomy" id="1465635"/>
    <lineage>
        <taxon>Bacteria</taxon>
        <taxon>Pseudomonadati</taxon>
        <taxon>Pseudomonadota</taxon>
        <taxon>Gammaproteobacteria</taxon>
        <taxon>Enterobacterales</taxon>
        <taxon>Erwiniaceae</taxon>
        <taxon>Pantoea</taxon>
    </lineage>
</organism>
<comment type="subcellular location">
    <subcellularLocation>
        <location evidence="1">Cell membrane</location>
        <topology evidence="1">Multi-pass membrane protein</topology>
    </subcellularLocation>
</comment>
<evidence type="ECO:0000313" key="8">
    <source>
        <dbReference type="EMBL" id="PRD16455.1"/>
    </source>
</evidence>
<dbReference type="InterPro" id="IPR032808">
    <property type="entry name" value="DoxX"/>
</dbReference>
<evidence type="ECO:0000256" key="7">
    <source>
        <dbReference type="SAM" id="Phobius"/>
    </source>
</evidence>
<evidence type="ECO:0000256" key="3">
    <source>
        <dbReference type="ARBA" id="ARBA00022475"/>
    </source>
</evidence>
<proteinExistence type="inferred from homology"/>
<protein>
    <submittedName>
        <fullName evidence="8">GntR family transcriptional regulator</fullName>
    </submittedName>
</protein>
<evidence type="ECO:0000256" key="2">
    <source>
        <dbReference type="ARBA" id="ARBA00006679"/>
    </source>
</evidence>
<dbReference type="Proteomes" id="UP000239181">
    <property type="component" value="Unassembled WGS sequence"/>
</dbReference>
<keyword evidence="6 7" id="KW-0472">Membrane</keyword>
<comment type="similarity">
    <text evidence="2">Belongs to the DoxX family.</text>
</comment>
<evidence type="ECO:0000256" key="6">
    <source>
        <dbReference type="ARBA" id="ARBA00023136"/>
    </source>
</evidence>
<gene>
    <name evidence="8" type="ORF">CQW29_06520</name>
</gene>
<feature type="transmembrane region" description="Helical" evidence="7">
    <location>
        <begin position="18"/>
        <end position="36"/>
    </location>
</feature>
<dbReference type="AlphaFoldDB" id="A0A2S9IF89"/>
<sequence>MIEHILTNINNRLNNKDLAALLLRITLGGLLLFHGWHKVHSGISFILNTLAEHGVPAFVGYGVYLGEVVAPILIILGILCRPSALAIIGTMIVAWWLVDVDNTLALSETGAWAIEDLVFYVMLSVILLFLGSGKYSVIANPNWR</sequence>
<dbReference type="InterPro" id="IPR051907">
    <property type="entry name" value="DoxX-like_oxidoreductase"/>
</dbReference>
<evidence type="ECO:0000256" key="4">
    <source>
        <dbReference type="ARBA" id="ARBA00022692"/>
    </source>
</evidence>
<evidence type="ECO:0000313" key="9">
    <source>
        <dbReference type="Proteomes" id="UP000239181"/>
    </source>
</evidence>
<keyword evidence="9" id="KW-1185">Reference proteome</keyword>
<keyword evidence="5 7" id="KW-1133">Transmembrane helix</keyword>
<keyword evidence="3" id="KW-1003">Cell membrane</keyword>
<dbReference type="GO" id="GO:0005886">
    <property type="term" value="C:plasma membrane"/>
    <property type="evidence" value="ECO:0007669"/>
    <property type="project" value="UniProtKB-SubCell"/>
</dbReference>